<evidence type="ECO:0000256" key="3">
    <source>
        <dbReference type="ARBA" id="ARBA00022842"/>
    </source>
</evidence>
<dbReference type="Proteomes" id="UP001056937">
    <property type="component" value="Chromosome 1"/>
</dbReference>
<dbReference type="InterPro" id="IPR050065">
    <property type="entry name" value="GlmU-like"/>
</dbReference>
<dbReference type="PANTHER" id="PTHR43584">
    <property type="entry name" value="NUCLEOTIDYL TRANSFERASE"/>
    <property type="match status" value="1"/>
</dbReference>
<reference evidence="6" key="1">
    <citation type="journal article" date="2022" name="Toxins">
        <title>Genomic Analysis of Sphingopyxis sp. USTB-05 for Biodegrading Cyanobacterial Hepatotoxins.</title>
        <authorList>
            <person name="Liu C."/>
            <person name="Xu Q."/>
            <person name="Zhao Z."/>
            <person name="Zhang H."/>
            <person name="Liu X."/>
            <person name="Yin C."/>
            <person name="Liu Y."/>
            <person name="Yan H."/>
        </authorList>
    </citation>
    <scope>NUCLEOTIDE SEQUENCE</scope>
    <source>
        <strain evidence="6">NBD5</strain>
    </source>
</reference>
<feature type="compositionally biased region" description="Basic and acidic residues" evidence="4">
    <location>
        <begin position="238"/>
        <end position="250"/>
    </location>
</feature>
<feature type="compositionally biased region" description="Low complexity" evidence="4">
    <location>
        <begin position="251"/>
        <end position="263"/>
    </location>
</feature>
<gene>
    <name evidence="6" type="ORF">LHA26_00880</name>
</gene>
<evidence type="ECO:0000313" key="6">
    <source>
        <dbReference type="EMBL" id="USI73065.1"/>
    </source>
</evidence>
<dbReference type="RefSeq" id="WP_252166876.1">
    <property type="nucleotide sequence ID" value="NZ_CP084930.1"/>
</dbReference>
<keyword evidence="1 6" id="KW-0808">Transferase</keyword>
<evidence type="ECO:0000256" key="4">
    <source>
        <dbReference type="SAM" id="MobiDB-lite"/>
    </source>
</evidence>
<dbReference type="Gene3D" id="3.90.550.10">
    <property type="entry name" value="Spore Coat Polysaccharide Biosynthesis Protein SpsA, Chain A"/>
    <property type="match status" value="1"/>
</dbReference>
<keyword evidence="7" id="KW-1185">Reference proteome</keyword>
<dbReference type="GO" id="GO:0016740">
    <property type="term" value="F:transferase activity"/>
    <property type="evidence" value="ECO:0007669"/>
    <property type="project" value="UniProtKB-KW"/>
</dbReference>
<evidence type="ECO:0000259" key="5">
    <source>
        <dbReference type="Pfam" id="PF12804"/>
    </source>
</evidence>
<keyword evidence="3" id="KW-0460">Magnesium</keyword>
<feature type="domain" description="MobA-like NTP transferase" evidence="5">
    <location>
        <begin position="8"/>
        <end position="130"/>
    </location>
</feature>
<dbReference type="SUPFAM" id="SSF53448">
    <property type="entry name" value="Nucleotide-diphospho-sugar transferases"/>
    <property type="match status" value="1"/>
</dbReference>
<dbReference type="EMBL" id="CP084930">
    <property type="protein sequence ID" value="USI73065.1"/>
    <property type="molecule type" value="Genomic_DNA"/>
</dbReference>
<evidence type="ECO:0000313" key="7">
    <source>
        <dbReference type="Proteomes" id="UP001056937"/>
    </source>
</evidence>
<dbReference type="InterPro" id="IPR029044">
    <property type="entry name" value="Nucleotide-diphossugar_trans"/>
</dbReference>
<protein>
    <submittedName>
        <fullName evidence="6">NTP transferase domain-containing protein</fullName>
    </submittedName>
</protein>
<evidence type="ECO:0000256" key="2">
    <source>
        <dbReference type="ARBA" id="ARBA00022695"/>
    </source>
</evidence>
<proteinExistence type="predicted"/>
<keyword evidence="2" id="KW-0548">Nucleotidyltransferase</keyword>
<evidence type="ECO:0000256" key="1">
    <source>
        <dbReference type="ARBA" id="ARBA00022679"/>
    </source>
</evidence>
<organism evidence="6 7">
    <name type="scientific">Sphingomonas morindae</name>
    <dbReference type="NCBI Taxonomy" id="1541170"/>
    <lineage>
        <taxon>Bacteria</taxon>
        <taxon>Pseudomonadati</taxon>
        <taxon>Pseudomonadota</taxon>
        <taxon>Alphaproteobacteria</taxon>
        <taxon>Sphingomonadales</taxon>
        <taxon>Sphingomonadaceae</taxon>
        <taxon>Sphingomonas</taxon>
    </lineage>
</organism>
<dbReference type="Pfam" id="PF12804">
    <property type="entry name" value="NTP_transf_3"/>
    <property type="match status" value="1"/>
</dbReference>
<dbReference type="InterPro" id="IPR025877">
    <property type="entry name" value="MobA-like_NTP_Trfase"/>
</dbReference>
<feature type="region of interest" description="Disordered" evidence="4">
    <location>
        <begin position="238"/>
        <end position="263"/>
    </location>
</feature>
<dbReference type="PANTHER" id="PTHR43584:SF8">
    <property type="entry name" value="N-ACETYLMURAMATE ALPHA-1-PHOSPHATE URIDYLYLTRANSFERASE"/>
    <property type="match status" value="1"/>
</dbReference>
<sequence length="263" mass="28069">MYPLSPHAVLLAAGLGSRLLPLTADRPKCLIEVGGRTILDHQVSALRAAGIAGITIVGGYRFDRLAAYVAARWPDPGERPELVFNPFYAVSSSIGSVWAARHRLEGAFCLLNGDTIYDPGLVAAGLSRLRSGINLFVEPIGIAEPDDMLVQLHGDRVLAVAKDLPRSRAGHRSLGFIVADGADHGYGRALERVIAETGGAQAYHHAIVDRLAHEGRVLPVPFAGDAWAEIDRPEDIARWRGDRAPDRDDGAAAARRAAGAARS</sequence>
<accession>A0ABY4X895</accession>
<name>A0ABY4X895_9SPHN</name>